<evidence type="ECO:0000313" key="9">
    <source>
        <dbReference type="Proteomes" id="UP001259803"/>
    </source>
</evidence>
<dbReference type="Gene3D" id="3.30.420.40">
    <property type="match status" value="1"/>
</dbReference>
<evidence type="ECO:0000256" key="3">
    <source>
        <dbReference type="ARBA" id="ARBA00023136"/>
    </source>
</evidence>
<sequence>MATPRIEKIFAAINIGSFRISAMIAGMSTDGEMIVLGSGHRAAEGISRGYVTDRNAASYALRDAIERAERAADTQVNSVWIGCTNVGLQSTIRDIELNIGGRRIEQEDVDELLALARDDVLPTGAADQRFVLHAHPTFYTLDGAEGVVDPVGLHADTLSVAIHVMDAQGGPLRNLMEAVQSAHLDVEGMVGGALATGRACLFEEESELGVAVIDFGAEITQVSVHAGGMLVGVDVLPYGSNDITDAIASSFGIRRAQAERMKCVHGSAIASPADYRESIPLDADSSAPENMVPRAELVSIIAGELDRWTDEITRALKELGFSLGHKGSGRQIVLTGGGAELSGLADHVQQALGRPVRIGRPPAMKGLPEAHATPGFAVLSGLVLHAAANPSDIRSPAPGRQEHGAAGRMKLASRLMRAVREYF</sequence>
<comment type="function">
    <text evidence="5 6">Cell division protein that is involved in the assembly of the Z ring. May serve as a membrane anchor for the Z ring.</text>
</comment>
<keyword evidence="4 5" id="KW-0131">Cell cycle</keyword>
<dbReference type="PIRSF" id="PIRSF003101">
    <property type="entry name" value="FtsA"/>
    <property type="match status" value="1"/>
</dbReference>
<evidence type="ECO:0000256" key="5">
    <source>
        <dbReference type="HAMAP-Rule" id="MF_02033"/>
    </source>
</evidence>
<dbReference type="EMBL" id="JAVRHS010000003">
    <property type="protein sequence ID" value="MDT0575648.1"/>
    <property type="molecule type" value="Genomic_DNA"/>
</dbReference>
<evidence type="ECO:0000256" key="6">
    <source>
        <dbReference type="PIRNR" id="PIRNR003101"/>
    </source>
</evidence>
<accession>A0ABU2ZGD1</accession>
<comment type="subcellular location">
    <subcellularLocation>
        <location evidence="5">Cell membrane</location>
        <topology evidence="5">Peripheral membrane protein</topology>
        <orientation evidence="5">Cytoplasmic side</orientation>
    </subcellularLocation>
    <text evidence="5">Localizes to the Z ring in an FtsZ-dependent manner. Targeted to the membrane through a conserved C-terminal amphipathic helix.</text>
</comment>
<dbReference type="GO" id="GO:0051301">
    <property type="term" value="P:cell division"/>
    <property type="evidence" value="ECO:0007669"/>
    <property type="project" value="UniProtKB-KW"/>
</dbReference>
<dbReference type="InterPro" id="IPR050696">
    <property type="entry name" value="FtsA/MreB"/>
</dbReference>
<dbReference type="Proteomes" id="UP001259803">
    <property type="component" value="Unassembled WGS sequence"/>
</dbReference>
<dbReference type="SUPFAM" id="SSF53067">
    <property type="entry name" value="Actin-like ATPase domain"/>
    <property type="match status" value="2"/>
</dbReference>
<protein>
    <recommendedName>
        <fullName evidence="5 6">Cell division protein FtsA</fullName>
    </recommendedName>
</protein>
<name>A0ABU2ZGD1_9SPHN</name>
<dbReference type="Pfam" id="PF02491">
    <property type="entry name" value="SHS2_FTSA"/>
    <property type="match status" value="1"/>
</dbReference>
<dbReference type="InterPro" id="IPR043129">
    <property type="entry name" value="ATPase_NBD"/>
</dbReference>
<feature type="domain" description="SHS2" evidence="7">
    <location>
        <begin position="10"/>
        <end position="200"/>
    </location>
</feature>
<dbReference type="Pfam" id="PF14450">
    <property type="entry name" value="FtsA"/>
    <property type="match status" value="1"/>
</dbReference>
<comment type="subunit">
    <text evidence="5">Self-interacts. Interacts with FtsZ.</text>
</comment>
<dbReference type="PANTHER" id="PTHR32432">
    <property type="entry name" value="CELL DIVISION PROTEIN FTSA-RELATED"/>
    <property type="match status" value="1"/>
</dbReference>
<proteinExistence type="inferred from homology"/>
<dbReference type="Gene3D" id="3.30.1490.110">
    <property type="match status" value="1"/>
</dbReference>
<keyword evidence="3 5" id="KW-0472">Membrane</keyword>
<dbReference type="PANTHER" id="PTHR32432:SF4">
    <property type="entry name" value="CELL DIVISION PROTEIN FTSA"/>
    <property type="match status" value="1"/>
</dbReference>
<keyword evidence="2 5" id="KW-0132">Cell division</keyword>
<keyword evidence="1 5" id="KW-1003">Cell membrane</keyword>
<evidence type="ECO:0000256" key="2">
    <source>
        <dbReference type="ARBA" id="ARBA00022618"/>
    </source>
</evidence>
<gene>
    <name evidence="5 8" type="primary">ftsA</name>
    <name evidence="8" type="ORF">RM533_05575</name>
</gene>
<evidence type="ECO:0000256" key="1">
    <source>
        <dbReference type="ARBA" id="ARBA00022475"/>
    </source>
</evidence>
<dbReference type="RefSeq" id="WP_311340227.1">
    <property type="nucleotide sequence ID" value="NZ_JAVRHS010000003.1"/>
</dbReference>
<evidence type="ECO:0000256" key="4">
    <source>
        <dbReference type="ARBA" id="ARBA00023306"/>
    </source>
</evidence>
<dbReference type="CDD" id="cd24048">
    <property type="entry name" value="ASKHA_NBD_FtsA"/>
    <property type="match status" value="1"/>
</dbReference>
<comment type="caution">
    <text evidence="8">The sequence shown here is derived from an EMBL/GenBank/DDBJ whole genome shotgun (WGS) entry which is preliminary data.</text>
</comment>
<dbReference type="InterPro" id="IPR003494">
    <property type="entry name" value="SHS2_FtsA"/>
</dbReference>
<dbReference type="SMART" id="SM00842">
    <property type="entry name" value="FtsA"/>
    <property type="match status" value="1"/>
</dbReference>
<evidence type="ECO:0000313" key="8">
    <source>
        <dbReference type="EMBL" id="MDT0575648.1"/>
    </source>
</evidence>
<evidence type="ECO:0000259" key="7">
    <source>
        <dbReference type="SMART" id="SM00842"/>
    </source>
</evidence>
<dbReference type="InterPro" id="IPR020823">
    <property type="entry name" value="Cell_div_FtsA"/>
</dbReference>
<organism evidence="8 9">
    <name type="scientific">Croceicoccus esteveae</name>
    <dbReference type="NCBI Taxonomy" id="3075597"/>
    <lineage>
        <taxon>Bacteria</taxon>
        <taxon>Pseudomonadati</taxon>
        <taxon>Pseudomonadota</taxon>
        <taxon>Alphaproteobacteria</taxon>
        <taxon>Sphingomonadales</taxon>
        <taxon>Erythrobacteraceae</taxon>
        <taxon>Croceicoccus</taxon>
    </lineage>
</organism>
<dbReference type="HAMAP" id="MF_02033">
    <property type="entry name" value="FtsA"/>
    <property type="match status" value="1"/>
</dbReference>
<reference evidence="8 9" key="1">
    <citation type="submission" date="2023-09" db="EMBL/GenBank/DDBJ databases">
        <authorList>
            <person name="Rey-Velasco X."/>
        </authorList>
    </citation>
    <scope>NUCLEOTIDE SEQUENCE [LARGE SCALE GENOMIC DNA]</scope>
    <source>
        <strain evidence="8 9">F390</strain>
    </source>
</reference>
<keyword evidence="9" id="KW-1185">Reference proteome</keyword>
<comment type="similarity">
    <text evidence="5 6">Belongs to the FtsA/MreB family.</text>
</comment>
<dbReference type="NCBIfam" id="TIGR01174">
    <property type="entry name" value="ftsA"/>
    <property type="match status" value="1"/>
</dbReference>